<evidence type="ECO:0000256" key="5">
    <source>
        <dbReference type="ARBA" id="ARBA00022729"/>
    </source>
</evidence>
<evidence type="ECO:0000259" key="9">
    <source>
        <dbReference type="PROSITE" id="PS51669"/>
    </source>
</evidence>
<dbReference type="PANTHER" id="PTHR43742">
    <property type="entry name" value="TRIMETHYLAMINE-N-OXIDE REDUCTASE"/>
    <property type="match status" value="1"/>
</dbReference>
<dbReference type="SUPFAM" id="SSF53706">
    <property type="entry name" value="Formate dehydrogenase/DMSO reductase, domains 1-3"/>
    <property type="match status" value="1"/>
</dbReference>
<dbReference type="EMBL" id="CP141615">
    <property type="protein sequence ID" value="WRP17036.1"/>
    <property type="molecule type" value="Genomic_DNA"/>
</dbReference>
<dbReference type="Pfam" id="PF00384">
    <property type="entry name" value="Molybdopterin"/>
    <property type="match status" value="1"/>
</dbReference>
<keyword evidence="2" id="KW-0004">4Fe-4S</keyword>
<keyword evidence="5" id="KW-0732">Signal</keyword>
<dbReference type="Pfam" id="PF01568">
    <property type="entry name" value="Molydop_binding"/>
    <property type="match status" value="1"/>
</dbReference>
<dbReference type="Gene3D" id="2.20.25.90">
    <property type="entry name" value="ADC-like domains"/>
    <property type="match status" value="1"/>
</dbReference>
<evidence type="ECO:0000313" key="10">
    <source>
        <dbReference type="EMBL" id="WRP17036.1"/>
    </source>
</evidence>
<dbReference type="SMART" id="SM00926">
    <property type="entry name" value="Molybdop_Fe4S4"/>
    <property type="match status" value="1"/>
</dbReference>
<dbReference type="Gene3D" id="3.40.228.10">
    <property type="entry name" value="Dimethylsulfoxide Reductase, domain 2"/>
    <property type="match status" value="1"/>
</dbReference>
<dbReference type="SUPFAM" id="SSF50692">
    <property type="entry name" value="ADC-like"/>
    <property type="match status" value="1"/>
</dbReference>
<sequence length="1054" mass="115107">MSEPMSPTQEKVTRRRLLVGAGALGLAAAAAGGVMLSAARRIPVVRGAGRPGPSGNAPHGIGNSFGDFGAQDVIYTVCEQCNTHCTIAVRLQEGADGRRRVRKIAGNPYSPLNTVPFGPIPYETGPEQAAAGAGPEALRRTGRSLRGGRTCLKGQAGIQTVYDRLRLTRPLRRAGPRGSGRWESVSWEEALDQIVNGSKVLGTPGLRDVWAYVSQEQVQADLARLQAGQLSQEAFRERYRNVLIDPDVPQLGPRANQVVNLGGDRRDFMHGRFWPASVGSLNAYDHGGVCGASGVLGTVRSFNPRKKKQRLYVDLQHCEFTIVWGTNPMVANKGPTWLAPALTEALARGMKMAVIDPRLSETANKAHWWVPIAPGTDGALALGMARWIVEHGRYDARYLANPNREAARADGEPTWTDATHLVRLDRPERPKLRLSDLGMTSKEKDDFVVALPGGKVAPAGQAPEGALEFDGRVGGIPVKSVFTLFKERVLERTLEEYASISGVDVETIERLAAEFTSHGKRVGIIAYRGPAMHANGYEALRAINALNHLVGNHDWKGGSITTGAHFQELKGRYDLLAVPGGLKPWGIPLARNGVAYERTPLFQRDGYPARRPWFPLGGNTVQEVLASAAEGYPYRIGALFVHRLSPVLSLPAGSRIAETLKDTRAIPLLVVMDVEMSETASFADFVLPDLTYLERWGRETIYPNALQRISSVMQPVVRAFDGPRAVEDVWIAIGRRMGWPGVGEGAFADGGSLESAEDFYLKMVANIALDRTPVPDASPAEMEMFDKSRRMALGPAFDVERWKRAVRPEEWPKVVTVLNRGGRFEPPGQEYEGEWVRYRLEDEAHFYDEGTAAARHPYDGRLMDGLPRWQPPVSFAGKPLEQVGTRGLRRPLRLINWKARHIGTHRNIQDAWLREIASDNPLWIHPADAAARGIRNGDRVRIRSALLEVEGRALVTQAIRPGTVGACYNFGHFAYGAAGYTIDGHPVRPARRYGHTPFRLGGPGNQAGYAAGRGEGFSVNHLLPEDPDAPGAGVSDVLGAGAAQYDVWVDVSRA</sequence>
<dbReference type="InterPro" id="IPR006311">
    <property type="entry name" value="TAT_signal"/>
</dbReference>
<comment type="similarity">
    <text evidence="1">Belongs to the prokaryotic molybdopterin-containing oxidoreductase family.</text>
</comment>
<keyword evidence="11" id="KW-1185">Reference proteome</keyword>
<dbReference type="InterPro" id="IPR050612">
    <property type="entry name" value="Prok_Mopterin_Oxidored"/>
</dbReference>
<dbReference type="Gene3D" id="3.40.50.740">
    <property type="match status" value="2"/>
</dbReference>
<keyword evidence="6" id="KW-0560">Oxidoreductase</keyword>
<accession>A0ABZ1BW67</accession>
<keyword evidence="3" id="KW-0500">Molybdenum</keyword>
<dbReference type="InterPro" id="IPR006657">
    <property type="entry name" value="MoPterin_dinucl-bd_dom"/>
</dbReference>
<dbReference type="RefSeq" id="WP_324716308.1">
    <property type="nucleotide sequence ID" value="NZ_CP141615.1"/>
</dbReference>
<feature type="domain" description="4Fe-4S Mo/W bis-MGD-type" evidence="9">
    <location>
        <begin position="71"/>
        <end position="165"/>
    </location>
</feature>
<dbReference type="Proteomes" id="UP001332192">
    <property type="component" value="Chromosome"/>
</dbReference>
<keyword evidence="4" id="KW-0479">Metal-binding</keyword>
<evidence type="ECO:0000313" key="11">
    <source>
        <dbReference type="Proteomes" id="UP001332192"/>
    </source>
</evidence>
<evidence type="ECO:0000256" key="2">
    <source>
        <dbReference type="ARBA" id="ARBA00022485"/>
    </source>
</evidence>
<proteinExistence type="inferred from homology"/>
<evidence type="ECO:0000256" key="7">
    <source>
        <dbReference type="ARBA" id="ARBA00023004"/>
    </source>
</evidence>
<evidence type="ECO:0000256" key="3">
    <source>
        <dbReference type="ARBA" id="ARBA00022505"/>
    </source>
</evidence>
<dbReference type="Gene3D" id="2.40.40.20">
    <property type="match status" value="1"/>
</dbReference>
<evidence type="ECO:0000256" key="1">
    <source>
        <dbReference type="ARBA" id="ARBA00010312"/>
    </source>
</evidence>
<name>A0ABZ1BW67_9FIRM</name>
<dbReference type="PROSITE" id="PS51318">
    <property type="entry name" value="TAT"/>
    <property type="match status" value="1"/>
</dbReference>
<evidence type="ECO:0000256" key="6">
    <source>
        <dbReference type="ARBA" id="ARBA00023002"/>
    </source>
</evidence>
<keyword evidence="7" id="KW-0408">Iron</keyword>
<dbReference type="InterPro" id="IPR006656">
    <property type="entry name" value="Mopterin_OxRdtase"/>
</dbReference>
<dbReference type="PANTHER" id="PTHR43742:SF9">
    <property type="entry name" value="TETRATHIONATE REDUCTASE SUBUNIT A"/>
    <property type="match status" value="1"/>
</dbReference>
<dbReference type="InterPro" id="IPR006963">
    <property type="entry name" value="Mopterin_OxRdtase_4Fe-4S_dom"/>
</dbReference>
<reference evidence="10 11" key="1">
    <citation type="journal article" date="2024" name="Front. Microbiol.">
        <title>Novel thermophilic genera Geochorda gen. nov. and Carboxydochorda gen. nov. from the deep terrestrial subsurface reveal the ecophysiological diversity in the class Limnochordia.</title>
        <authorList>
            <person name="Karnachuk O.V."/>
            <person name="Lukina A.P."/>
            <person name="Avakyan M.R."/>
            <person name="Kadnikov V.V."/>
            <person name="Begmatov S."/>
            <person name="Beletsky A.V."/>
            <person name="Vlasova K.G."/>
            <person name="Novikov A.A."/>
            <person name="Shcherbakova V.A."/>
            <person name="Mardanov A.V."/>
            <person name="Ravin N.V."/>
        </authorList>
    </citation>
    <scope>NUCLEOTIDE SEQUENCE [LARGE SCALE GENOMIC DNA]</scope>
    <source>
        <strain evidence="10 11">L945</strain>
    </source>
</reference>
<evidence type="ECO:0000256" key="4">
    <source>
        <dbReference type="ARBA" id="ARBA00022723"/>
    </source>
</evidence>
<keyword evidence="8" id="KW-0411">Iron-sulfur</keyword>
<dbReference type="InterPro" id="IPR009010">
    <property type="entry name" value="Asp_de-COase-like_dom_sf"/>
</dbReference>
<organism evidence="10 11">
    <name type="scientific">Carboxydichorda subterranea</name>
    <dbReference type="NCBI Taxonomy" id="3109565"/>
    <lineage>
        <taxon>Bacteria</taxon>
        <taxon>Bacillati</taxon>
        <taxon>Bacillota</taxon>
        <taxon>Limnochordia</taxon>
        <taxon>Limnochordales</taxon>
        <taxon>Geochordaceae</taxon>
        <taxon>Carboxydichorda</taxon>
    </lineage>
</organism>
<protein>
    <submittedName>
        <fullName evidence="10">Molybdopterin-dependent oxidoreductase</fullName>
    </submittedName>
</protein>
<dbReference type="PROSITE" id="PS51669">
    <property type="entry name" value="4FE4S_MOW_BIS_MGD"/>
    <property type="match status" value="1"/>
</dbReference>
<gene>
    <name evidence="10" type="ORF">U7230_13245</name>
</gene>
<evidence type="ECO:0000256" key="8">
    <source>
        <dbReference type="ARBA" id="ARBA00023014"/>
    </source>
</evidence>